<dbReference type="EMBL" id="QMKK01000052">
    <property type="protein sequence ID" value="RAX38897.1"/>
    <property type="molecule type" value="Genomic_DNA"/>
</dbReference>
<organism evidence="2 3">
    <name type="scientific">Rhizobium tropici</name>
    <dbReference type="NCBI Taxonomy" id="398"/>
    <lineage>
        <taxon>Bacteria</taxon>
        <taxon>Pseudomonadati</taxon>
        <taxon>Pseudomonadota</taxon>
        <taxon>Alphaproteobacteria</taxon>
        <taxon>Hyphomicrobiales</taxon>
        <taxon>Rhizobiaceae</taxon>
        <taxon>Rhizobium/Agrobacterium group</taxon>
        <taxon>Rhizobium</taxon>
    </lineage>
</organism>
<feature type="domain" description="AsmA" evidence="1">
    <location>
        <begin position="28"/>
        <end position="207"/>
    </location>
</feature>
<proteinExistence type="predicted"/>
<dbReference type="OrthoDB" id="225437at2"/>
<evidence type="ECO:0000259" key="1">
    <source>
        <dbReference type="Pfam" id="PF05170"/>
    </source>
</evidence>
<sequence>MRASKNNKWWFTMRSASRWLPAVARTTGIILLTILIVFAVFRATAPFLISSGLVRSGIEKALSEWTGYRAQIDGDPTLEFWPTARVTLNGVTIREPTRNGKVLGHVDSLSADFSLWSAIRGHARFHEFHFLRPILYIRRDDNGLIDWTNEGRLSKAIAQAEASSGQGISMRKDQDAAIGMLTIEDGSVEMTDERSGNIYRLNGVNADISWPRLSQAMAAVILARFNGQDIKLNFDSAQPLLFFAGKSVDAKTSLASSLISGTYSGVTSLSDFSAFAGNLELSVPNVPSFLAWSGQHLPAADALKNVSLSADIAAIEKGLRFNNLSFKVNDSTASGIMDLNYTTAGKPKISGTLAFDQMNLNPFLAAFSMRLAAETAIDALLNGNPLQRLDLDLRLSSNKAALGPFQFENIGASLLVAGGKAKFDIGDSGFESGSLTAHLEVAPGDFDGGGKLQISIRNADFGGLFTRLKLIGPLPMPTSGSLDLSLGTSKPIWVATLSDVAGTLHFSSTAGTFREFDISGFRTLAAEKTFFRMSDIANASFDFDSINVDASFAKGSAEVKNASIAGRNETITFNGVVPFRTNGLALSGAIEATSPSDADELPMLPFFIGGSWPNPVVSPVATLLQKPVQPLQQQ</sequence>
<dbReference type="GO" id="GO:0005886">
    <property type="term" value="C:plasma membrane"/>
    <property type="evidence" value="ECO:0007669"/>
    <property type="project" value="TreeGrafter"/>
</dbReference>
<dbReference type="InterPro" id="IPR007844">
    <property type="entry name" value="AsmA"/>
</dbReference>
<protein>
    <submittedName>
        <fullName evidence="2">AsmA family protein</fullName>
    </submittedName>
</protein>
<comment type="caution">
    <text evidence="2">The sequence shown here is derived from an EMBL/GenBank/DDBJ whole genome shotgun (WGS) entry which is preliminary data.</text>
</comment>
<dbReference type="RefSeq" id="WP_112344409.1">
    <property type="nucleotide sequence ID" value="NZ_QMKK01000052.1"/>
</dbReference>
<reference evidence="2 3" key="1">
    <citation type="submission" date="2018-06" db="EMBL/GenBank/DDBJ databases">
        <title>Whole Genome Sequence of an efficient microsymbiont, Rhizobium tropici.</title>
        <authorList>
            <person name="Srinivasan R."/>
            <person name="Singh H.V."/>
            <person name="Srivastava R."/>
            <person name="Kumari B."/>
            <person name="Radhakrishna A."/>
        </authorList>
    </citation>
    <scope>NUCLEOTIDE SEQUENCE [LARGE SCALE GENOMIC DNA]</scope>
    <source>
        <strain evidence="2 3">IGFRI Rhizo-19</strain>
    </source>
</reference>
<dbReference type="PANTHER" id="PTHR30441">
    <property type="entry name" value="DUF748 DOMAIN-CONTAINING PROTEIN"/>
    <property type="match status" value="1"/>
</dbReference>
<dbReference type="GO" id="GO:0090313">
    <property type="term" value="P:regulation of protein targeting to membrane"/>
    <property type="evidence" value="ECO:0007669"/>
    <property type="project" value="TreeGrafter"/>
</dbReference>
<evidence type="ECO:0000313" key="2">
    <source>
        <dbReference type="EMBL" id="RAX38897.1"/>
    </source>
</evidence>
<dbReference type="Proteomes" id="UP000251205">
    <property type="component" value="Unassembled WGS sequence"/>
</dbReference>
<dbReference type="PANTHER" id="PTHR30441:SF4">
    <property type="entry name" value="PROTEIN ASMA"/>
    <property type="match status" value="1"/>
</dbReference>
<gene>
    <name evidence="2" type="ORF">DQ393_24720</name>
</gene>
<accession>A0A329Y684</accession>
<evidence type="ECO:0000313" key="3">
    <source>
        <dbReference type="Proteomes" id="UP000251205"/>
    </source>
</evidence>
<name>A0A329Y684_RHITR</name>
<dbReference type="AlphaFoldDB" id="A0A329Y684"/>
<dbReference type="InterPro" id="IPR052894">
    <property type="entry name" value="AsmA-related"/>
</dbReference>
<dbReference type="Pfam" id="PF05170">
    <property type="entry name" value="AsmA"/>
    <property type="match status" value="1"/>
</dbReference>